<organism evidence="2 3">
    <name type="scientific">Gryllus longicercus</name>
    <dbReference type="NCBI Taxonomy" id="2509291"/>
    <lineage>
        <taxon>Eukaryota</taxon>
        <taxon>Metazoa</taxon>
        <taxon>Ecdysozoa</taxon>
        <taxon>Arthropoda</taxon>
        <taxon>Hexapoda</taxon>
        <taxon>Insecta</taxon>
        <taxon>Pterygota</taxon>
        <taxon>Neoptera</taxon>
        <taxon>Polyneoptera</taxon>
        <taxon>Orthoptera</taxon>
        <taxon>Ensifera</taxon>
        <taxon>Gryllidea</taxon>
        <taxon>Grylloidea</taxon>
        <taxon>Gryllidae</taxon>
        <taxon>Gryllinae</taxon>
        <taxon>Gryllus</taxon>
    </lineage>
</organism>
<evidence type="ECO:0000256" key="1">
    <source>
        <dbReference type="SAM" id="MobiDB-lite"/>
    </source>
</evidence>
<feature type="region of interest" description="Disordered" evidence="1">
    <location>
        <begin position="96"/>
        <end position="133"/>
    </location>
</feature>
<accession>A0AAN9V8W9</accession>
<feature type="compositionally biased region" description="Polar residues" evidence="1">
    <location>
        <begin position="115"/>
        <end position="128"/>
    </location>
</feature>
<feature type="compositionally biased region" description="Polar residues" evidence="1">
    <location>
        <begin position="9"/>
        <end position="20"/>
    </location>
</feature>
<dbReference type="EMBL" id="JAZDUA010000492">
    <property type="protein sequence ID" value="KAK7791865.1"/>
    <property type="molecule type" value="Genomic_DNA"/>
</dbReference>
<evidence type="ECO:0000313" key="2">
    <source>
        <dbReference type="EMBL" id="KAK7791865.1"/>
    </source>
</evidence>
<comment type="caution">
    <text evidence="2">The sequence shown here is derived from an EMBL/GenBank/DDBJ whole genome shotgun (WGS) entry which is preliminary data.</text>
</comment>
<evidence type="ECO:0000313" key="3">
    <source>
        <dbReference type="Proteomes" id="UP001378592"/>
    </source>
</evidence>
<reference evidence="2 3" key="1">
    <citation type="submission" date="2024-03" db="EMBL/GenBank/DDBJ databases">
        <title>The genome assembly and annotation of the cricket Gryllus longicercus Weissman &amp; Gray.</title>
        <authorList>
            <person name="Szrajer S."/>
            <person name="Gray D."/>
            <person name="Ylla G."/>
        </authorList>
    </citation>
    <scope>NUCLEOTIDE SEQUENCE [LARGE SCALE GENOMIC DNA]</scope>
    <source>
        <strain evidence="2">DAG 2021-001</strain>
        <tissue evidence="2">Whole body minus gut</tissue>
    </source>
</reference>
<dbReference type="AlphaFoldDB" id="A0AAN9V8W9"/>
<sequence>MHRPPSPATQPRRSSGTASVSPARALPTCPQRPGRSRSLDILVDSTANEPNDKARDEQQLVSECEQYLSAQELTAKPTEQKTDGLQEEEKFNALQTSHPDLDYESRSIGDCSDVKQGSQLSLPLSNTGDNRRKKNFMDRCVNKVRSFIKK</sequence>
<dbReference type="Proteomes" id="UP001378592">
    <property type="component" value="Unassembled WGS sequence"/>
</dbReference>
<proteinExistence type="predicted"/>
<protein>
    <submittedName>
        <fullName evidence="2">Uncharacterized protein</fullName>
    </submittedName>
</protein>
<feature type="region of interest" description="Disordered" evidence="1">
    <location>
        <begin position="1"/>
        <end position="57"/>
    </location>
</feature>
<gene>
    <name evidence="2" type="ORF">R5R35_000912</name>
</gene>
<name>A0AAN9V8W9_9ORTH</name>
<keyword evidence="3" id="KW-1185">Reference proteome</keyword>